<accession>A0ABT0PG56</accession>
<keyword evidence="3" id="KW-0479">Metal-binding</keyword>
<dbReference type="PANTHER" id="PTHR10625:SF17">
    <property type="entry name" value="HISTONE DEACETYLASE 8"/>
    <property type="match status" value="1"/>
</dbReference>
<dbReference type="Proteomes" id="UP001203338">
    <property type="component" value="Unassembled WGS sequence"/>
</dbReference>
<evidence type="ECO:0000256" key="3">
    <source>
        <dbReference type="ARBA" id="ARBA00022723"/>
    </source>
</evidence>
<organism evidence="7 8">
    <name type="scientific">Parendozoicomonas callyspongiae</name>
    <dbReference type="NCBI Taxonomy" id="2942213"/>
    <lineage>
        <taxon>Bacteria</taxon>
        <taxon>Pseudomonadati</taxon>
        <taxon>Pseudomonadota</taxon>
        <taxon>Gammaproteobacteria</taxon>
        <taxon>Oceanospirillales</taxon>
        <taxon>Endozoicomonadaceae</taxon>
        <taxon>Parendozoicomonas</taxon>
    </lineage>
</organism>
<evidence type="ECO:0000256" key="5">
    <source>
        <dbReference type="ARBA" id="ARBA00022833"/>
    </source>
</evidence>
<keyword evidence="4" id="KW-0378">Hydrolase</keyword>
<reference evidence="7 8" key="1">
    <citation type="submission" date="2022-05" db="EMBL/GenBank/DDBJ databases">
        <authorList>
            <person name="Park J.-S."/>
        </authorList>
    </citation>
    <scope>NUCLEOTIDE SEQUENCE [LARGE SCALE GENOMIC DNA]</scope>
    <source>
        <strain evidence="7 8">2012CJ34-2</strain>
    </source>
</reference>
<dbReference type="Pfam" id="PF00850">
    <property type="entry name" value="Hist_deacetyl"/>
    <property type="match status" value="1"/>
</dbReference>
<dbReference type="InterPro" id="IPR023696">
    <property type="entry name" value="Ureohydrolase_dom_sf"/>
</dbReference>
<sequence length="129" mass="14405">MTVSLHGDPQTEFPFFLGYKDEHGEREGEGFNINCPLPGGTSYAEWKDNLLTAFKKIQDFQPDFLVVSLGVDTFEENPISKFLFKTNDYRDLGQTIALLNLPTVFVMEGGFDIGPIGQNVFNVISGFDS</sequence>
<evidence type="ECO:0000313" key="7">
    <source>
        <dbReference type="EMBL" id="MCL6270354.1"/>
    </source>
</evidence>
<dbReference type="PANTHER" id="PTHR10625">
    <property type="entry name" value="HISTONE DEACETYLASE HDAC1-RELATED"/>
    <property type="match status" value="1"/>
</dbReference>
<keyword evidence="8" id="KW-1185">Reference proteome</keyword>
<evidence type="ECO:0000259" key="6">
    <source>
        <dbReference type="Pfam" id="PF00850"/>
    </source>
</evidence>
<dbReference type="Gene3D" id="3.40.800.20">
    <property type="entry name" value="Histone deacetylase domain"/>
    <property type="match status" value="1"/>
</dbReference>
<keyword evidence="5" id="KW-0862">Zinc</keyword>
<proteinExistence type="inferred from homology"/>
<protein>
    <recommendedName>
        <fullName evidence="6">Histone deacetylase domain-containing protein</fullName>
    </recommendedName>
</protein>
<name>A0ABT0PG56_9GAMM</name>
<evidence type="ECO:0000256" key="4">
    <source>
        <dbReference type="ARBA" id="ARBA00022801"/>
    </source>
</evidence>
<comment type="caution">
    <text evidence="7">The sequence shown here is derived from an EMBL/GenBank/DDBJ whole genome shotgun (WGS) entry which is preliminary data.</text>
</comment>
<dbReference type="SUPFAM" id="SSF52768">
    <property type="entry name" value="Arginase/deacetylase"/>
    <property type="match status" value="1"/>
</dbReference>
<evidence type="ECO:0000256" key="2">
    <source>
        <dbReference type="ARBA" id="ARBA00005947"/>
    </source>
</evidence>
<comment type="similarity">
    <text evidence="2">Belongs to the histone deacetylase family.</text>
</comment>
<comment type="cofactor">
    <cofactor evidence="1">
        <name>Zn(2+)</name>
        <dbReference type="ChEBI" id="CHEBI:29105"/>
    </cofactor>
</comment>
<dbReference type="InterPro" id="IPR023801">
    <property type="entry name" value="His_deacetylse_dom"/>
</dbReference>
<dbReference type="InterPro" id="IPR037138">
    <property type="entry name" value="His_deacetylse_dom_sf"/>
</dbReference>
<gene>
    <name evidence="7" type="ORF">M3P05_10525</name>
</gene>
<evidence type="ECO:0000313" key="8">
    <source>
        <dbReference type="Proteomes" id="UP001203338"/>
    </source>
</evidence>
<evidence type="ECO:0000256" key="1">
    <source>
        <dbReference type="ARBA" id="ARBA00001947"/>
    </source>
</evidence>
<dbReference type="EMBL" id="JAMFLX010000012">
    <property type="protein sequence ID" value="MCL6270354.1"/>
    <property type="molecule type" value="Genomic_DNA"/>
</dbReference>
<feature type="domain" description="Histone deacetylase" evidence="6">
    <location>
        <begin position="1"/>
        <end position="124"/>
    </location>
</feature>